<reference evidence="2" key="1">
    <citation type="journal article" date="2019" name="Int. J. Syst. Evol. Microbiol.">
        <title>The Global Catalogue of Microorganisms (GCM) 10K type strain sequencing project: providing services to taxonomists for standard genome sequencing and annotation.</title>
        <authorList>
            <consortium name="The Broad Institute Genomics Platform"/>
            <consortium name="The Broad Institute Genome Sequencing Center for Infectious Disease"/>
            <person name="Wu L."/>
            <person name="Ma J."/>
        </authorList>
    </citation>
    <scope>NUCLEOTIDE SEQUENCE [LARGE SCALE GENOMIC DNA]</scope>
    <source>
        <strain evidence="2">JCM 15896</strain>
    </source>
</reference>
<gene>
    <name evidence="1" type="ORF">GCM10009114_37550</name>
</gene>
<evidence type="ECO:0000313" key="1">
    <source>
        <dbReference type="EMBL" id="GAA0860530.1"/>
    </source>
</evidence>
<keyword evidence="2" id="KW-1185">Reference proteome</keyword>
<sequence>MFIRCAHWDAYSLARLILRKYSQQACAPYVKRYVPFKLLCTFWNSVVFFKKKEKFKVIKVYVLDEDQETIERPMLVNSILDLFESNLETPKDFDIGGPYGIRKGASCGVKAFKNKLEKKGHNDYYALSGITENDLGFEFLVDAVYKAHKYSELIIWFNPKKFELSFEMLIRKLLVNCKISYAYELELDSGLSFKSETKIKKGIFGGLSVTSSFENIKWIENFTVGEYREIYKWNFMSFAQLSKARKTSAKLNVKQIEDMYLVESGT</sequence>
<organism evidence="1 2">
    <name type="scientific">Aliiglaciecola litoralis</name>
    <dbReference type="NCBI Taxonomy" id="582857"/>
    <lineage>
        <taxon>Bacteria</taxon>
        <taxon>Pseudomonadati</taxon>
        <taxon>Pseudomonadota</taxon>
        <taxon>Gammaproteobacteria</taxon>
        <taxon>Alteromonadales</taxon>
        <taxon>Alteromonadaceae</taxon>
        <taxon>Aliiglaciecola</taxon>
    </lineage>
</organism>
<comment type="caution">
    <text evidence="1">The sequence shown here is derived from an EMBL/GenBank/DDBJ whole genome shotgun (WGS) entry which is preliminary data.</text>
</comment>
<name>A0ABP3XA95_9ALTE</name>
<evidence type="ECO:0000313" key="2">
    <source>
        <dbReference type="Proteomes" id="UP001500359"/>
    </source>
</evidence>
<proteinExistence type="predicted"/>
<protein>
    <submittedName>
        <fullName evidence="1">Uncharacterized protein</fullName>
    </submittedName>
</protein>
<dbReference type="Proteomes" id="UP001500359">
    <property type="component" value="Unassembled WGS sequence"/>
</dbReference>
<accession>A0ABP3XA95</accession>
<dbReference type="EMBL" id="BAAAFD010000043">
    <property type="protein sequence ID" value="GAA0860530.1"/>
    <property type="molecule type" value="Genomic_DNA"/>
</dbReference>